<comment type="caution">
    <text evidence="1">The sequence shown here is derived from an EMBL/GenBank/DDBJ whole genome shotgun (WGS) entry which is preliminary data.</text>
</comment>
<dbReference type="EMBL" id="CM023481">
    <property type="protein sequence ID" value="KAH6947599.1"/>
    <property type="molecule type" value="Genomic_DNA"/>
</dbReference>
<accession>A0ACB7TNK7</accession>
<evidence type="ECO:0000313" key="2">
    <source>
        <dbReference type="Proteomes" id="UP000821845"/>
    </source>
</evidence>
<keyword evidence="2" id="KW-1185">Reference proteome</keyword>
<sequence>MGLFGKTPERSPKEQVREWTSKLRKEGYQLDRQIRAIQRQEEGVKRSLKEAAKKNDKEVCLILAKEVLRARKAINRIHASKAQLNSVVMSMNHQLATLRLAGSMQRSTEVMKSMQQLIKVPEVAQTMRDLSKEMMRAGIIEEMLDDTMEGLDDQDDLEEEAQEEVDKVLWELTADTERKWKEAVQTRVQEEETARWNGTMMQKSTLAMYRSRKKALAAERLYDNGIGSSLLFEARAGALRTLVYRRRYDTSPDATTAMCRICSAEEEDVEHLVLCCTGLSPRHAEGTDPSTALGFTDSDSSATSDMVDVVSTSKERLRKWWLETWQ</sequence>
<evidence type="ECO:0000313" key="1">
    <source>
        <dbReference type="EMBL" id="KAH6947599.1"/>
    </source>
</evidence>
<dbReference type="Proteomes" id="UP000821845">
    <property type="component" value="Chromosome 1"/>
</dbReference>
<name>A0ACB7TNK7_HYAAI</name>
<gene>
    <name evidence="1" type="ORF">HPB50_020176</name>
</gene>
<protein>
    <submittedName>
        <fullName evidence="1">Uncharacterized protein</fullName>
    </submittedName>
</protein>
<reference evidence="1" key="1">
    <citation type="submission" date="2020-05" db="EMBL/GenBank/DDBJ databases">
        <title>Large-scale comparative analyses of tick genomes elucidate their genetic diversity and vector capacities.</title>
        <authorList>
            <person name="Jia N."/>
            <person name="Wang J."/>
            <person name="Shi W."/>
            <person name="Du L."/>
            <person name="Sun Y."/>
            <person name="Zhan W."/>
            <person name="Jiang J."/>
            <person name="Wang Q."/>
            <person name="Zhang B."/>
            <person name="Ji P."/>
            <person name="Sakyi L.B."/>
            <person name="Cui X."/>
            <person name="Yuan T."/>
            <person name="Jiang B."/>
            <person name="Yang W."/>
            <person name="Lam T.T.-Y."/>
            <person name="Chang Q."/>
            <person name="Ding S."/>
            <person name="Wang X."/>
            <person name="Zhu J."/>
            <person name="Ruan X."/>
            <person name="Zhao L."/>
            <person name="Wei J."/>
            <person name="Que T."/>
            <person name="Du C."/>
            <person name="Cheng J."/>
            <person name="Dai P."/>
            <person name="Han X."/>
            <person name="Huang E."/>
            <person name="Gao Y."/>
            <person name="Liu J."/>
            <person name="Shao H."/>
            <person name="Ye R."/>
            <person name="Li L."/>
            <person name="Wei W."/>
            <person name="Wang X."/>
            <person name="Wang C."/>
            <person name="Yang T."/>
            <person name="Huo Q."/>
            <person name="Li W."/>
            <person name="Guo W."/>
            <person name="Chen H."/>
            <person name="Zhou L."/>
            <person name="Ni X."/>
            <person name="Tian J."/>
            <person name="Zhou Y."/>
            <person name="Sheng Y."/>
            <person name="Liu T."/>
            <person name="Pan Y."/>
            <person name="Xia L."/>
            <person name="Li J."/>
            <person name="Zhao F."/>
            <person name="Cao W."/>
        </authorList>
    </citation>
    <scope>NUCLEOTIDE SEQUENCE</scope>
    <source>
        <strain evidence="1">Hyas-2018</strain>
    </source>
</reference>
<proteinExistence type="predicted"/>
<organism evidence="1 2">
    <name type="scientific">Hyalomma asiaticum</name>
    <name type="common">Tick</name>
    <dbReference type="NCBI Taxonomy" id="266040"/>
    <lineage>
        <taxon>Eukaryota</taxon>
        <taxon>Metazoa</taxon>
        <taxon>Ecdysozoa</taxon>
        <taxon>Arthropoda</taxon>
        <taxon>Chelicerata</taxon>
        <taxon>Arachnida</taxon>
        <taxon>Acari</taxon>
        <taxon>Parasitiformes</taxon>
        <taxon>Ixodida</taxon>
        <taxon>Ixodoidea</taxon>
        <taxon>Ixodidae</taxon>
        <taxon>Hyalomminae</taxon>
        <taxon>Hyalomma</taxon>
    </lineage>
</organism>